<dbReference type="AlphaFoldDB" id="A0AAD5R0S8"/>
<evidence type="ECO:0000313" key="1">
    <source>
        <dbReference type="EMBL" id="KAJ1367139.1"/>
    </source>
</evidence>
<dbReference type="EMBL" id="JAHQIW010005787">
    <property type="protein sequence ID" value="KAJ1367139.1"/>
    <property type="molecule type" value="Genomic_DNA"/>
</dbReference>
<gene>
    <name evidence="1" type="ORF">KIN20_027993</name>
</gene>
<reference evidence="1" key="1">
    <citation type="submission" date="2021-06" db="EMBL/GenBank/DDBJ databases">
        <title>Parelaphostrongylus tenuis whole genome reference sequence.</title>
        <authorList>
            <person name="Garwood T.J."/>
            <person name="Larsen P.A."/>
            <person name="Fountain-Jones N.M."/>
            <person name="Garbe J.R."/>
            <person name="Macchietto M.G."/>
            <person name="Kania S.A."/>
            <person name="Gerhold R.W."/>
            <person name="Richards J.E."/>
            <person name="Wolf T.M."/>
        </authorList>
    </citation>
    <scope>NUCLEOTIDE SEQUENCE</scope>
    <source>
        <strain evidence="1">MNPRO001-30</strain>
        <tissue evidence="1">Meninges</tissue>
    </source>
</reference>
<dbReference type="Proteomes" id="UP001196413">
    <property type="component" value="Unassembled WGS sequence"/>
</dbReference>
<comment type="caution">
    <text evidence="1">The sequence shown here is derived from an EMBL/GenBank/DDBJ whole genome shotgun (WGS) entry which is preliminary data.</text>
</comment>
<name>A0AAD5R0S8_PARTN</name>
<proteinExistence type="predicted"/>
<sequence length="193" mass="21791">MGEVQRIVTGFSRQFSHVPVHSVTNFAQYEGQLGGYSMWLRTAGVFGWRLARFFDLQLPTKLCFVSQVQANICGRLADSQAPQQFHSSTDATWISAEHVHKQLSRQQAAGPRVIELVFDYVIQSLDPSTQLMTGLTSNFDEFEPPSCPALYLLTTTHRINPISKIRVAGQIKTSQRAALYRKVCMQRLNYHGN</sequence>
<accession>A0AAD5R0S8</accession>
<keyword evidence="2" id="KW-1185">Reference proteome</keyword>
<protein>
    <submittedName>
        <fullName evidence="1">Uncharacterized protein</fullName>
    </submittedName>
</protein>
<organism evidence="1 2">
    <name type="scientific">Parelaphostrongylus tenuis</name>
    <name type="common">Meningeal worm</name>
    <dbReference type="NCBI Taxonomy" id="148309"/>
    <lineage>
        <taxon>Eukaryota</taxon>
        <taxon>Metazoa</taxon>
        <taxon>Ecdysozoa</taxon>
        <taxon>Nematoda</taxon>
        <taxon>Chromadorea</taxon>
        <taxon>Rhabditida</taxon>
        <taxon>Rhabditina</taxon>
        <taxon>Rhabditomorpha</taxon>
        <taxon>Strongyloidea</taxon>
        <taxon>Metastrongylidae</taxon>
        <taxon>Parelaphostrongylus</taxon>
    </lineage>
</organism>
<evidence type="ECO:0000313" key="2">
    <source>
        <dbReference type="Proteomes" id="UP001196413"/>
    </source>
</evidence>